<accession>A0ABS2N0A2</accession>
<gene>
    <name evidence="2" type="ORF">JOC48_002063</name>
</gene>
<dbReference type="InterPro" id="IPR011109">
    <property type="entry name" value="DNA_bind_recombinase_dom"/>
</dbReference>
<name>A0ABS2N0A2_9BACI</name>
<proteinExistence type="predicted"/>
<dbReference type="Pfam" id="PF00239">
    <property type="entry name" value="Resolvase"/>
    <property type="match status" value="1"/>
</dbReference>
<sequence>MPRAIGIVRRSSLNQKENLSFEIQEQEILTRARMEGYELIEIIKEDAESSYHKNVKQRSGMQELLTKVLDDTLGIEAVFFYDESRITRQFDDFTLYIYRPIKFEKPYVKFFSTEYIGEWDPYDLLTTLKLANAAEESIKKSMRAKDAQKTLLKEGKRPGSKIPFGYSYDEDGEITPDRNAQIVRYIFSLAAYGHAEDIIANHLNDVEIPSPKGKKWTGKTIDYILNNQFYLGHLSWNIAVSRNTSRRKQRGEYDLLQNHHEEIISATLWYLAHQVIELHKRQGKNNNTPFLIRNLLYCNSCNVALQSKDYTPSKSKKKYWVYRCPSCKSKIEATSLQDTILNDLYSKWDMKLATMKDDGKKMLSQRTKTLTTQLNHVKEQIRHIETSEKYLAESNSTNGHQWDFVLNTAKTMLIDQQTRFTNALENIDAITSDPNFDELMNQLLETNIQSFTNPEIRTIMLLFFKQIKIDFEQEHNIYVEYDLCPFTDIDIPAMS</sequence>
<evidence type="ECO:0000259" key="1">
    <source>
        <dbReference type="PROSITE" id="PS51737"/>
    </source>
</evidence>
<dbReference type="InterPro" id="IPR006119">
    <property type="entry name" value="Resolv_N"/>
</dbReference>
<dbReference type="PANTHER" id="PTHR30461:SF23">
    <property type="entry name" value="DNA RECOMBINASE-RELATED"/>
    <property type="match status" value="1"/>
</dbReference>
<reference evidence="2 3" key="1">
    <citation type="submission" date="2021-01" db="EMBL/GenBank/DDBJ databases">
        <title>Genomic Encyclopedia of Type Strains, Phase IV (KMG-IV): sequencing the most valuable type-strain genomes for metagenomic binning, comparative biology and taxonomic classification.</title>
        <authorList>
            <person name="Goeker M."/>
        </authorList>
    </citation>
    <scope>NUCLEOTIDE SEQUENCE [LARGE SCALE GENOMIC DNA]</scope>
    <source>
        <strain evidence="2 3">DSM 23711</strain>
    </source>
</reference>
<dbReference type="InterPro" id="IPR038109">
    <property type="entry name" value="DNA_bind_recomb_sf"/>
</dbReference>
<evidence type="ECO:0000313" key="2">
    <source>
        <dbReference type="EMBL" id="MBM7571567.1"/>
    </source>
</evidence>
<protein>
    <submittedName>
        <fullName evidence="2">DNA invertase Pin-like site-specific DNA recombinase</fullName>
    </submittedName>
</protein>
<dbReference type="InterPro" id="IPR036162">
    <property type="entry name" value="Resolvase-like_N_sf"/>
</dbReference>
<organism evidence="2 3">
    <name type="scientific">Aquibacillus albus</name>
    <dbReference type="NCBI Taxonomy" id="1168171"/>
    <lineage>
        <taxon>Bacteria</taxon>
        <taxon>Bacillati</taxon>
        <taxon>Bacillota</taxon>
        <taxon>Bacilli</taxon>
        <taxon>Bacillales</taxon>
        <taxon>Bacillaceae</taxon>
        <taxon>Aquibacillus</taxon>
    </lineage>
</organism>
<dbReference type="EMBL" id="JAFBDR010000009">
    <property type="protein sequence ID" value="MBM7571567.1"/>
    <property type="molecule type" value="Genomic_DNA"/>
</dbReference>
<dbReference type="SUPFAM" id="SSF53041">
    <property type="entry name" value="Resolvase-like"/>
    <property type="match status" value="1"/>
</dbReference>
<dbReference type="InterPro" id="IPR050639">
    <property type="entry name" value="SSR_resolvase"/>
</dbReference>
<keyword evidence="3" id="KW-1185">Reference proteome</keyword>
<dbReference type="SMART" id="SM00857">
    <property type="entry name" value="Resolvase"/>
    <property type="match status" value="1"/>
</dbReference>
<dbReference type="Gene3D" id="3.90.1750.20">
    <property type="entry name" value="Putative Large Serine Recombinase, Chain B, Domain 2"/>
    <property type="match status" value="1"/>
</dbReference>
<dbReference type="PANTHER" id="PTHR30461">
    <property type="entry name" value="DNA-INVERTASE FROM LAMBDOID PROPHAGE"/>
    <property type="match status" value="1"/>
</dbReference>
<dbReference type="Gene3D" id="3.40.50.1390">
    <property type="entry name" value="Resolvase, N-terminal catalytic domain"/>
    <property type="match status" value="1"/>
</dbReference>
<dbReference type="Proteomes" id="UP001296943">
    <property type="component" value="Unassembled WGS sequence"/>
</dbReference>
<feature type="domain" description="Recombinase" evidence="1">
    <location>
        <begin position="163"/>
        <end position="282"/>
    </location>
</feature>
<dbReference type="PROSITE" id="PS51737">
    <property type="entry name" value="RECOMBINASE_DNA_BIND"/>
    <property type="match status" value="1"/>
</dbReference>
<dbReference type="Pfam" id="PF07508">
    <property type="entry name" value="Recombinase"/>
    <property type="match status" value="1"/>
</dbReference>
<comment type="caution">
    <text evidence="2">The sequence shown here is derived from an EMBL/GenBank/DDBJ whole genome shotgun (WGS) entry which is preliminary data.</text>
</comment>
<evidence type="ECO:0000313" key="3">
    <source>
        <dbReference type="Proteomes" id="UP001296943"/>
    </source>
</evidence>